<feature type="transmembrane region" description="Helical" evidence="6">
    <location>
        <begin position="176"/>
        <end position="196"/>
    </location>
</feature>
<evidence type="ECO:0000256" key="2">
    <source>
        <dbReference type="ARBA" id="ARBA00022475"/>
    </source>
</evidence>
<gene>
    <name evidence="7" type="ordered locus">Spith_1607</name>
</gene>
<sequence>MKGFLSFSIGPWLSALVAFVTTPLITWLLSPEEFGRGSLFLTAYGLLITMVLLGFDGAYVRYFHEYNDSRQRASSLLFTFLVTPLTTVFLFSLLLGFFKEEIAFLLTGTSDNAGNMMLFLGLLLLVGVLQRFALLIVRMQQKGVVFSLLTLLNSLANAGFIIGYSLLVRKDFNAMVWGRLGGLSLSFLAASLLVERTLWIGFFRKRVTLNASLMREGFLYGLPLVPAELLTWVLNSMDKIALRSFSSFSEIGLYTAANKLLSALLLLRTSFSMFWVPVAYQKYEEEGDARFFGKVAGVMAGSLLLLAMGVILVKDLVVLLLAGEYREAASVMPFLVFVPTMYTLSEVTMVGINFKKQTHWHVVVSGISVVVNLVGNYLLVPRFGAKGAAIATGVSYIVFFYMRTIVSRRLFPVDYGMGRLTVGVILLMSAAVVNTFLPSLWGMAAAGIGIGMLGVLYVHEIRKGFSLGIGILRSRIMRKGSDSR</sequence>
<keyword evidence="5 6" id="KW-0472">Membrane</keyword>
<evidence type="ECO:0000313" key="7">
    <source>
        <dbReference type="EMBL" id="AEJ61868.1"/>
    </source>
</evidence>
<keyword evidence="8" id="KW-1185">Reference proteome</keyword>
<dbReference type="HOGENOM" id="CLU_022017_7_5_12"/>
<dbReference type="GO" id="GO:0005886">
    <property type="term" value="C:plasma membrane"/>
    <property type="evidence" value="ECO:0007669"/>
    <property type="project" value="UniProtKB-SubCell"/>
</dbReference>
<feature type="transmembrane region" description="Helical" evidence="6">
    <location>
        <begin position="144"/>
        <end position="164"/>
    </location>
</feature>
<organism evidence="7 8">
    <name type="scientific">Winmispira thermophila (strain ATCC 700085 / DSM 6578 / Z-1203)</name>
    <name type="common">Spirochaeta thermophila</name>
    <dbReference type="NCBI Taxonomy" id="869211"/>
    <lineage>
        <taxon>Bacteria</taxon>
        <taxon>Pseudomonadati</taxon>
        <taxon>Spirochaetota</taxon>
        <taxon>Spirochaetia</taxon>
        <taxon>Winmispirales</taxon>
        <taxon>Winmispiraceae</taxon>
        <taxon>Winmispira</taxon>
    </lineage>
</organism>
<dbReference type="EMBL" id="CP002903">
    <property type="protein sequence ID" value="AEJ61868.1"/>
    <property type="molecule type" value="Genomic_DNA"/>
</dbReference>
<dbReference type="InterPro" id="IPR050833">
    <property type="entry name" value="Poly_Biosynth_Transport"/>
</dbReference>
<reference evidence="7 8" key="1">
    <citation type="submission" date="2011-06" db="EMBL/GenBank/DDBJ databases">
        <title>The complete genome of Spirochaeta thermophila DSM 6578.</title>
        <authorList>
            <consortium name="US DOE Joint Genome Institute (JGI-PGF)"/>
            <person name="Lucas S."/>
            <person name="Lapidus A."/>
            <person name="Bruce D."/>
            <person name="Goodwin L."/>
            <person name="Pitluck S."/>
            <person name="Peters L."/>
            <person name="Kyrpides N."/>
            <person name="Mavromatis K."/>
            <person name="Ivanova N."/>
            <person name="Mikailova N."/>
            <person name="Pagani I."/>
            <person name="Chertkov O."/>
            <person name="Detter J.C."/>
            <person name="Tapia R."/>
            <person name="Han C."/>
            <person name="Land M."/>
            <person name="Hauser L."/>
            <person name="Markowitz V."/>
            <person name="Cheng J.-F."/>
            <person name="Hugenholtz P."/>
            <person name="Woyke T."/>
            <person name="Wu D."/>
            <person name="Spring S."/>
            <person name="Merkhoffer B."/>
            <person name="Schneider S."/>
            <person name="Klenk H.-P."/>
            <person name="Eisen J.A."/>
        </authorList>
    </citation>
    <scope>NUCLEOTIDE SEQUENCE [LARGE SCALE GENOMIC DNA]</scope>
    <source>
        <strain evidence="8">ATCC 700085 / DSM 6578 / Z-1203</strain>
    </source>
</reference>
<feature type="transmembrane region" description="Helical" evidence="6">
    <location>
        <begin position="385"/>
        <end position="404"/>
    </location>
</feature>
<proteinExistence type="predicted"/>
<feature type="transmembrane region" description="Helical" evidence="6">
    <location>
        <begin position="332"/>
        <end position="352"/>
    </location>
</feature>
<comment type="subcellular location">
    <subcellularLocation>
        <location evidence="1">Cell membrane</location>
        <topology evidence="1">Multi-pass membrane protein</topology>
    </subcellularLocation>
</comment>
<dbReference type="InterPro" id="IPR002797">
    <property type="entry name" value="Polysacc_synth"/>
</dbReference>
<keyword evidence="3 6" id="KW-0812">Transmembrane</keyword>
<feature type="transmembrane region" description="Helical" evidence="6">
    <location>
        <begin position="41"/>
        <end position="63"/>
    </location>
</feature>
<feature type="transmembrane region" description="Helical" evidence="6">
    <location>
        <begin position="439"/>
        <end position="458"/>
    </location>
</feature>
<feature type="transmembrane region" description="Helical" evidence="6">
    <location>
        <begin position="359"/>
        <end position="379"/>
    </location>
</feature>
<evidence type="ECO:0000313" key="8">
    <source>
        <dbReference type="Proteomes" id="UP000007254"/>
    </source>
</evidence>
<evidence type="ECO:0000256" key="3">
    <source>
        <dbReference type="ARBA" id="ARBA00022692"/>
    </source>
</evidence>
<evidence type="ECO:0000256" key="1">
    <source>
        <dbReference type="ARBA" id="ARBA00004651"/>
    </source>
</evidence>
<accession>G0GAX2</accession>
<dbReference type="PANTHER" id="PTHR30250">
    <property type="entry name" value="PST FAMILY PREDICTED COLANIC ACID TRANSPORTER"/>
    <property type="match status" value="1"/>
</dbReference>
<name>G0GAX2_WINT7</name>
<dbReference type="Proteomes" id="UP000007254">
    <property type="component" value="Chromosome"/>
</dbReference>
<dbReference type="Pfam" id="PF01943">
    <property type="entry name" value="Polysacc_synt"/>
    <property type="match status" value="1"/>
</dbReference>
<keyword evidence="4 6" id="KW-1133">Transmembrane helix</keyword>
<evidence type="ECO:0000256" key="5">
    <source>
        <dbReference type="ARBA" id="ARBA00023136"/>
    </source>
</evidence>
<dbReference type="STRING" id="869211.Spith_1607"/>
<evidence type="ECO:0000256" key="6">
    <source>
        <dbReference type="SAM" id="Phobius"/>
    </source>
</evidence>
<protein>
    <submittedName>
        <fullName evidence="7">Polysaccharide biosynthesis protein</fullName>
    </submittedName>
</protein>
<feature type="transmembrane region" description="Helical" evidence="6">
    <location>
        <begin position="416"/>
        <end position="433"/>
    </location>
</feature>
<feature type="transmembrane region" description="Helical" evidence="6">
    <location>
        <begin position="118"/>
        <end position="137"/>
    </location>
</feature>
<keyword evidence="2" id="KW-1003">Cell membrane</keyword>
<feature type="transmembrane region" description="Helical" evidence="6">
    <location>
        <begin position="75"/>
        <end position="98"/>
    </location>
</feature>
<dbReference type="PANTHER" id="PTHR30250:SF11">
    <property type="entry name" value="O-ANTIGEN TRANSPORTER-RELATED"/>
    <property type="match status" value="1"/>
</dbReference>
<feature type="transmembrane region" description="Helical" evidence="6">
    <location>
        <begin position="12"/>
        <end position="29"/>
    </location>
</feature>
<dbReference type="KEGG" id="stq:Spith_1607"/>
<dbReference type="AlphaFoldDB" id="G0GAX2"/>
<feature type="transmembrane region" description="Helical" evidence="6">
    <location>
        <begin position="291"/>
        <end position="312"/>
    </location>
</feature>
<evidence type="ECO:0000256" key="4">
    <source>
        <dbReference type="ARBA" id="ARBA00022989"/>
    </source>
</evidence>